<reference evidence="3 4" key="1">
    <citation type="journal article" date="2016" name="Genome Biol. Evol.">
        <title>Gene Family Evolution Reflects Adaptation to Soil Environmental Stressors in the Genome of the Collembolan Orchesella cincta.</title>
        <authorList>
            <person name="Faddeeva-Vakhrusheva A."/>
            <person name="Derks M.F."/>
            <person name="Anvar S.Y."/>
            <person name="Agamennone V."/>
            <person name="Suring W."/>
            <person name="Smit S."/>
            <person name="van Straalen N.M."/>
            <person name="Roelofs D."/>
        </authorList>
    </citation>
    <scope>NUCLEOTIDE SEQUENCE [LARGE SCALE GENOMIC DNA]</scope>
    <source>
        <tissue evidence="3">Mixed pool</tissue>
    </source>
</reference>
<sequence length="990" mass="112265">MADKSSTRTKKTVARKKKAMVIVPDPEPTPAINATLEEHAQAIASLQSLPSQLDEIRSLLLNPNQPQVPIDDTGSTDNDSVQETIESLVKNVDDETAQETETDREDLVEILNEHQAVPEFGTSIVPEIAESFNKLARQTASKERMDSWKQTLRIPENCRNLIMPRINSEIWNMLPTRARQTDYQTQHLQQLNSQSLVALSKIAEKLFMSKSVMPTSLCQDLLRMTMDAASLACTLNQEFVTRRKQAIKPSLSKEAALLCNVPASSTIGSEYLFGENLAEQIKANRTAATIIKGPEKRNRYSPYPSQNYRGNLNYNRPSPQYQRGGQRSRPRGHWTPQSSFSRGKPKPFQSRKPTPTRFQRNEIEVVEHAIDTLVNVGAVTQVNSCKDEFISRIFTVPKKDGDPQMFTKIMKPIAAKLRSTNLLSNFYLDDILLFGNKFQECKLNIDKTTQLLESLGFIINYEKSQLIPTKKQEYLGFQYDSNEYCVRLPERKVEKIKSMINKIKTKVECSIQEAAELIGNLIAACPALKYSTLYTRQLESEKTAALQVANGNYSRKFQLSDHAVQDLNWWLLALSSPFNPIRHEKFDYTLTTDASMSGWGAHVGSKSTRGWWSVEEQAFHINTLELLAINNGLLSFFENVSQTQILVRCDNTTAIAYINKFGGCHSAINHRIAKEIWRWCQNRNIWLYASYINTRENVIADAESRKEVDKNDYELDRKSFSYICSNFGMPELDLFASVHTKKCERFFAWFPTPGAEAVDAFTVKWSENFYAFPPFSIMGKVLRKIVNDKATGIVVAPYWEAQSWYPNSNLNGSETFWQGTNLPQDVVNLLKSSCTPSTWKQYHAVIKKWKVFCDTGCVSFHSPSIQDILCFLTKLYNDGGGYVSVNCARSALSIVNQYTWDVDIVLSYIEKLPDNSDLDLRTLSIKLVTLLALASGQRVQTLSLIRVTNIRFSSRGVEIPITDRIKTSRPGKQLVLSLPAFSKDRLCVVK</sequence>
<dbReference type="EMBL" id="LJIJ01000809">
    <property type="protein sequence ID" value="ODM94400.1"/>
    <property type="molecule type" value="Genomic_DNA"/>
</dbReference>
<proteinExistence type="predicted"/>
<dbReference type="SUPFAM" id="SSF56349">
    <property type="entry name" value="DNA breaking-rejoining enzymes"/>
    <property type="match status" value="1"/>
</dbReference>
<evidence type="ECO:0000256" key="1">
    <source>
        <dbReference type="SAM" id="MobiDB-lite"/>
    </source>
</evidence>
<dbReference type="CDD" id="cd09275">
    <property type="entry name" value="RNase_HI_RT_DIRS1"/>
    <property type="match status" value="1"/>
</dbReference>
<feature type="compositionally biased region" description="Polar residues" evidence="1">
    <location>
        <begin position="303"/>
        <end position="325"/>
    </location>
</feature>
<evidence type="ECO:0000313" key="3">
    <source>
        <dbReference type="EMBL" id="ODM94400.1"/>
    </source>
</evidence>
<dbReference type="OrthoDB" id="7692528at2759"/>
<dbReference type="InterPro" id="IPR011010">
    <property type="entry name" value="DNA_brk_join_enz"/>
</dbReference>
<dbReference type="OMA" id="LIMPRIN"/>
<dbReference type="PANTHER" id="PTHR33050">
    <property type="entry name" value="REVERSE TRANSCRIPTASE DOMAIN-CONTAINING PROTEIN"/>
    <property type="match status" value="1"/>
</dbReference>
<feature type="region of interest" description="Disordered" evidence="1">
    <location>
        <begin position="293"/>
        <end position="359"/>
    </location>
</feature>
<dbReference type="STRING" id="48709.A0A1D2MMW0"/>
<gene>
    <name evidence="3" type="ORF">Ocin01_12284</name>
</gene>
<accession>A0A1D2MMW0</accession>
<dbReference type="InterPro" id="IPR043502">
    <property type="entry name" value="DNA/RNA_pol_sf"/>
</dbReference>
<dbReference type="AlphaFoldDB" id="A0A1D2MMW0"/>
<dbReference type="Pfam" id="PF00078">
    <property type="entry name" value="RVT_1"/>
    <property type="match status" value="1"/>
</dbReference>
<dbReference type="InterPro" id="IPR043128">
    <property type="entry name" value="Rev_trsase/Diguanyl_cyclase"/>
</dbReference>
<comment type="caution">
    <text evidence="3">The sequence shown here is derived from an EMBL/GenBank/DDBJ whole genome shotgun (WGS) entry which is preliminary data.</text>
</comment>
<name>A0A1D2MMW0_ORCCI</name>
<dbReference type="GO" id="GO:0071897">
    <property type="term" value="P:DNA biosynthetic process"/>
    <property type="evidence" value="ECO:0007669"/>
    <property type="project" value="UniProtKB-ARBA"/>
</dbReference>
<organism evidence="3 4">
    <name type="scientific">Orchesella cincta</name>
    <name type="common">Springtail</name>
    <name type="synonym">Podura cincta</name>
    <dbReference type="NCBI Taxonomy" id="48709"/>
    <lineage>
        <taxon>Eukaryota</taxon>
        <taxon>Metazoa</taxon>
        <taxon>Ecdysozoa</taxon>
        <taxon>Arthropoda</taxon>
        <taxon>Hexapoda</taxon>
        <taxon>Collembola</taxon>
        <taxon>Entomobryomorpha</taxon>
        <taxon>Entomobryoidea</taxon>
        <taxon>Orchesellidae</taxon>
        <taxon>Orchesellinae</taxon>
        <taxon>Orchesella</taxon>
    </lineage>
</organism>
<feature type="non-terminal residue" evidence="3">
    <location>
        <position position="990"/>
    </location>
</feature>
<dbReference type="Gene3D" id="3.30.70.270">
    <property type="match status" value="1"/>
</dbReference>
<dbReference type="PANTHER" id="PTHR33050:SF7">
    <property type="entry name" value="RIBONUCLEASE H"/>
    <property type="match status" value="1"/>
</dbReference>
<feature type="domain" description="Reverse transcriptase" evidence="2">
    <location>
        <begin position="403"/>
        <end position="478"/>
    </location>
</feature>
<evidence type="ECO:0000313" key="4">
    <source>
        <dbReference type="Proteomes" id="UP000094527"/>
    </source>
</evidence>
<keyword evidence="4" id="KW-1185">Reference proteome</keyword>
<dbReference type="InterPro" id="IPR052055">
    <property type="entry name" value="Hepadnavirus_pol/RT"/>
</dbReference>
<dbReference type="SUPFAM" id="SSF56672">
    <property type="entry name" value="DNA/RNA polymerases"/>
    <property type="match status" value="1"/>
</dbReference>
<dbReference type="Proteomes" id="UP000094527">
    <property type="component" value="Unassembled WGS sequence"/>
</dbReference>
<evidence type="ECO:0000259" key="2">
    <source>
        <dbReference type="Pfam" id="PF00078"/>
    </source>
</evidence>
<protein>
    <submittedName>
        <fullName evidence="3">Putative enzymatic polyprotein</fullName>
    </submittedName>
</protein>
<dbReference type="GO" id="GO:0003677">
    <property type="term" value="F:DNA binding"/>
    <property type="evidence" value="ECO:0007669"/>
    <property type="project" value="InterPro"/>
</dbReference>
<dbReference type="InterPro" id="IPR000477">
    <property type="entry name" value="RT_dom"/>
</dbReference>